<dbReference type="GO" id="GO:0055085">
    <property type="term" value="P:transmembrane transport"/>
    <property type="evidence" value="ECO:0000318"/>
    <property type="project" value="GO_Central"/>
</dbReference>
<evidence type="ECO:0000313" key="7">
    <source>
        <dbReference type="EMBL" id="OTG20647.1"/>
    </source>
</evidence>
<reference evidence="8" key="1">
    <citation type="journal article" date="2017" name="Nature">
        <title>The sunflower genome provides insights into oil metabolism, flowering and Asterid evolution.</title>
        <authorList>
            <person name="Badouin H."/>
            <person name="Gouzy J."/>
            <person name="Grassa C.J."/>
            <person name="Murat F."/>
            <person name="Staton S.E."/>
            <person name="Cottret L."/>
            <person name="Lelandais-Briere C."/>
            <person name="Owens G.L."/>
            <person name="Carrere S."/>
            <person name="Mayjonade B."/>
            <person name="Legrand L."/>
            <person name="Gill N."/>
            <person name="Kane N.C."/>
            <person name="Bowers J.E."/>
            <person name="Hubner S."/>
            <person name="Bellec A."/>
            <person name="Berard A."/>
            <person name="Berges H."/>
            <person name="Blanchet N."/>
            <person name="Boniface M.C."/>
            <person name="Brunel D."/>
            <person name="Catrice O."/>
            <person name="Chaidir N."/>
            <person name="Claudel C."/>
            <person name="Donnadieu C."/>
            <person name="Faraut T."/>
            <person name="Fievet G."/>
            <person name="Helmstetter N."/>
            <person name="King M."/>
            <person name="Knapp S.J."/>
            <person name="Lai Z."/>
            <person name="Le Paslier M.C."/>
            <person name="Lippi Y."/>
            <person name="Lorenzon L."/>
            <person name="Mandel J.R."/>
            <person name="Marage G."/>
            <person name="Marchand G."/>
            <person name="Marquand E."/>
            <person name="Bret-Mestries E."/>
            <person name="Morien E."/>
            <person name="Nambeesan S."/>
            <person name="Nguyen T."/>
            <person name="Pegot-Espagnet P."/>
            <person name="Pouilly N."/>
            <person name="Raftis F."/>
            <person name="Sallet E."/>
            <person name="Schiex T."/>
            <person name="Thomas J."/>
            <person name="Vandecasteele C."/>
            <person name="Vares D."/>
            <person name="Vear F."/>
            <person name="Vautrin S."/>
            <person name="Crespi M."/>
            <person name="Mangin B."/>
            <person name="Burke J.M."/>
            <person name="Salse J."/>
            <person name="Munos S."/>
            <person name="Vincourt P."/>
            <person name="Rieseberg L.H."/>
            <person name="Langlade N.B."/>
        </authorList>
    </citation>
    <scope>NUCLEOTIDE SEQUENCE [LARGE SCALE GENOMIC DNA]</scope>
    <source>
        <strain evidence="8">cv. SF193</strain>
    </source>
</reference>
<dbReference type="GO" id="GO:0005524">
    <property type="term" value="F:ATP binding"/>
    <property type="evidence" value="ECO:0007669"/>
    <property type="project" value="UniProtKB-KW"/>
</dbReference>
<dbReference type="FunFam" id="3.30.70.100:FF:000022">
    <property type="entry name" value="Putative cadmium/zinc-transporting ATPase 3"/>
    <property type="match status" value="1"/>
</dbReference>
<dbReference type="OMA" id="HTRTVIF"/>
<dbReference type="PANTHER" id="PTHR48085">
    <property type="entry name" value="CADMIUM/ZINC-TRANSPORTING ATPASE HMA2-RELATED"/>
    <property type="match status" value="1"/>
</dbReference>
<evidence type="ECO:0000256" key="4">
    <source>
        <dbReference type="ARBA" id="ARBA00022741"/>
    </source>
</evidence>
<dbReference type="GO" id="GO:0022857">
    <property type="term" value="F:transmembrane transporter activity"/>
    <property type="evidence" value="ECO:0000318"/>
    <property type="project" value="GO_Central"/>
</dbReference>
<name>A0A251UBA9_HELAN</name>
<keyword evidence="5" id="KW-0067">ATP-binding</keyword>
<dbReference type="InterPro" id="IPR008250">
    <property type="entry name" value="ATPase_P-typ_transduc_dom_A_sf"/>
</dbReference>
<dbReference type="InterPro" id="IPR036322">
    <property type="entry name" value="WD40_repeat_dom_sf"/>
</dbReference>
<feature type="domain" description="HMA" evidence="6">
    <location>
        <begin position="148"/>
        <end position="214"/>
    </location>
</feature>
<dbReference type="STRING" id="4232.A0A251UBA9"/>
<dbReference type="InterPro" id="IPR059000">
    <property type="entry name" value="ATPase_P-type_domA"/>
</dbReference>
<evidence type="ECO:0000313" key="8">
    <source>
        <dbReference type="Proteomes" id="UP000215914"/>
    </source>
</evidence>
<dbReference type="Proteomes" id="UP000215914">
    <property type="component" value="Chromosome 7"/>
</dbReference>
<dbReference type="EMBL" id="CM007896">
    <property type="protein sequence ID" value="OTG20647.1"/>
    <property type="molecule type" value="Genomic_DNA"/>
</dbReference>
<dbReference type="GO" id="GO:0009626">
    <property type="term" value="P:plant-type hypersensitive response"/>
    <property type="evidence" value="ECO:0007669"/>
    <property type="project" value="UniProtKB-KW"/>
</dbReference>
<dbReference type="SUPFAM" id="SSF81653">
    <property type="entry name" value="Calcium ATPase, transduction domain A"/>
    <property type="match status" value="1"/>
</dbReference>
<comment type="subcellular location">
    <subcellularLocation>
        <location evidence="1">Membrane</location>
        <topology evidence="1">Multi-pass membrane protein</topology>
    </subcellularLocation>
    <subcellularLocation>
        <location evidence="2">Membrane</location>
        <topology evidence="2">Peripheral membrane protein</topology>
    </subcellularLocation>
</comment>
<accession>A0A251UBA9</accession>
<comment type="similarity">
    <text evidence="3">Belongs to the cation transport ATPase (P-type) (TC 3.A.3) family. Type IB subfamily.</text>
</comment>
<dbReference type="InParanoid" id="A0A251UBA9"/>
<dbReference type="InterPro" id="IPR015943">
    <property type="entry name" value="WD40/YVTN_repeat-like_dom_sf"/>
</dbReference>
<evidence type="ECO:0000256" key="1">
    <source>
        <dbReference type="ARBA" id="ARBA00004141"/>
    </source>
</evidence>
<dbReference type="SUPFAM" id="SSF55008">
    <property type="entry name" value="HMA, heavy metal-associated domain"/>
    <property type="match status" value="1"/>
</dbReference>
<keyword evidence="4" id="KW-0547">Nucleotide-binding</keyword>
<dbReference type="SUPFAM" id="SSF50978">
    <property type="entry name" value="WD40 repeat-like"/>
    <property type="match status" value="1"/>
</dbReference>
<dbReference type="Gene3D" id="3.30.70.100">
    <property type="match status" value="1"/>
</dbReference>
<proteinExistence type="inferred from homology"/>
<evidence type="ECO:0000256" key="3">
    <source>
        <dbReference type="ARBA" id="ARBA00006024"/>
    </source>
</evidence>
<dbReference type="Pfam" id="PF00122">
    <property type="entry name" value="E1-E2_ATPase"/>
    <property type="match status" value="1"/>
</dbReference>
<dbReference type="PANTHER" id="PTHR48085:SF5">
    <property type="entry name" value="CADMIUM_ZINC-TRANSPORTING ATPASE HMA4-RELATED"/>
    <property type="match status" value="1"/>
</dbReference>
<dbReference type="Gene3D" id="2.70.150.10">
    <property type="entry name" value="Calcium-transporting ATPase, cytoplasmic transduction domain A"/>
    <property type="match status" value="1"/>
</dbReference>
<sequence length="489" mass="53839">MKKLWLVGSDKLYIGSRDETMRVWVANLDRLLYYAGVIKVGGEVGCMLSEGPCMFVGMPNLVKAWNLQTSAELSLNGPVGQVYSLVIGNDLLFAGTHDGSILAWKYNAASNCFEPAASLQGHTSAVVTLVVGANKLYSMAGDSSKDLERSYFDVLGLCCSSEVQLIDRILKPLEGVHHVSVIVHTRTVIFLHNVALISQLQIVKSLNWVWLEENVRMKGEQSCQNKWPSPFVVVCGLLLLLSFFKYVSSPFQWLALGVVVVDIIPEVLKAIASLRNLELDINILMLIAGKLHIHVIFKYAFSCSNHFLYAAGGSVFLKDYWEAGTIVFLLNISKWLETRASHRAAAVMSTLLSIAPQTVVLANTGEEVNTKEVMVNTRLAVKAGTMIPIDGVVVDGNRELEEKALIGESFPVSKQVDSNVRVGTVNLNGYITVKTTTLAEACVVAKMVKLVEEAQSNKSKTQRYVDKFAKYYTPGTISFCNSFVWNAKK</sequence>
<dbReference type="PROSITE" id="PS50846">
    <property type="entry name" value="HMA_2"/>
    <property type="match status" value="1"/>
</dbReference>
<evidence type="ECO:0000259" key="6">
    <source>
        <dbReference type="PROSITE" id="PS50846"/>
    </source>
</evidence>
<dbReference type="InterPro" id="IPR051014">
    <property type="entry name" value="Cation_Transport_ATPase_IB"/>
</dbReference>
<organism evidence="7 8">
    <name type="scientific">Helianthus annuus</name>
    <name type="common">Common sunflower</name>
    <dbReference type="NCBI Taxonomy" id="4232"/>
    <lineage>
        <taxon>Eukaryota</taxon>
        <taxon>Viridiplantae</taxon>
        <taxon>Streptophyta</taxon>
        <taxon>Embryophyta</taxon>
        <taxon>Tracheophyta</taxon>
        <taxon>Spermatophyta</taxon>
        <taxon>Magnoliopsida</taxon>
        <taxon>eudicotyledons</taxon>
        <taxon>Gunneridae</taxon>
        <taxon>Pentapetalae</taxon>
        <taxon>asterids</taxon>
        <taxon>campanulids</taxon>
        <taxon>Asterales</taxon>
        <taxon>Asteraceae</taxon>
        <taxon>Asteroideae</taxon>
        <taxon>Heliantheae alliance</taxon>
        <taxon>Heliantheae</taxon>
        <taxon>Helianthus</taxon>
    </lineage>
</organism>
<dbReference type="InterPro" id="IPR006121">
    <property type="entry name" value="HMA_dom"/>
</dbReference>
<dbReference type="InterPro" id="IPR036163">
    <property type="entry name" value="HMA_dom_sf"/>
</dbReference>
<evidence type="ECO:0000256" key="2">
    <source>
        <dbReference type="ARBA" id="ARBA00004170"/>
    </source>
</evidence>
<dbReference type="AlphaFoldDB" id="A0A251UBA9"/>
<dbReference type="GO" id="GO:0016020">
    <property type="term" value="C:membrane"/>
    <property type="evidence" value="ECO:0000318"/>
    <property type="project" value="GO_Central"/>
</dbReference>
<evidence type="ECO:0000256" key="5">
    <source>
        <dbReference type="ARBA" id="ARBA00022840"/>
    </source>
</evidence>
<dbReference type="Gene3D" id="2.130.10.10">
    <property type="entry name" value="YVTN repeat-like/Quinoprotein amine dehydrogenase"/>
    <property type="match status" value="1"/>
</dbReference>
<keyword evidence="8" id="KW-1185">Reference proteome</keyword>
<protein>
    <submittedName>
        <fullName evidence="7">Putative cation-transporting P-type ATPase A/B, WD40/YVTN repeat-like-containing domain protein</fullName>
    </submittedName>
</protein>
<gene>
    <name evidence="7" type="ORF">HannXRQ_Chr07g0195411</name>
</gene>
<dbReference type="GO" id="GO:0046872">
    <property type="term" value="F:metal ion binding"/>
    <property type="evidence" value="ECO:0007669"/>
    <property type="project" value="InterPro"/>
</dbReference>